<proteinExistence type="predicted"/>
<keyword evidence="1" id="KW-0175">Coiled coil</keyword>
<protein>
    <submittedName>
        <fullName evidence="2">Flagellar motility protein MotE (MotC chaperone)</fullName>
    </submittedName>
</protein>
<name>A0ABS2M8T5_9ACTN</name>
<dbReference type="Proteomes" id="UP000732378">
    <property type="component" value="Unassembled WGS sequence"/>
</dbReference>
<dbReference type="InterPro" id="IPR021804">
    <property type="entry name" value="DUF3375"/>
</dbReference>
<sequence>MDIEEIRLLADTHPAWRLLRARNAPLVLGFLGRVFVEENSGALAQSELTGSLEDFLHVANAGRGAEQQHTGDARAYLDDWSAPEAGWLRRFYPAGVDEVHYDATPALEKAYGWVTGLRARSSIGTESRLHTLVDLLRQMVHGAEVDPATRLAELHRRREETDREIAEVETGQVRVLDGAGLRERYQFFSSTARELLADFREVEENFRALDRAARERIATWEGAKGELLASLVGDRADIASSDQGRSFQAFYDFLLSQDRQDELSDLLARVQSLDAVDVEPRVRRVHHDWYDAAERTQATVRSLSEQLRRFLDDQVWVENRRVLDLVRAIEAAALDVRAAPPTIGLEVDEPQLAIALPFERPLYDVRPPSQVDSELPAAEVEDLDTTALYDQTFVDTARLAEQVRTVVPPRSSALLHEIIELYPLRDGLAELVGYLALSEEDLAVELDERREVTVTWHDEDLGERGVRMPEATVRRG</sequence>
<reference evidence="2 3" key="1">
    <citation type="submission" date="2021-01" db="EMBL/GenBank/DDBJ databases">
        <title>Sequencing the genomes of 1000 actinobacteria strains.</title>
        <authorList>
            <person name="Klenk H.-P."/>
        </authorList>
    </citation>
    <scope>NUCLEOTIDE SEQUENCE [LARGE SCALE GENOMIC DNA]</scope>
    <source>
        <strain evidence="2 3">DSM 18239</strain>
    </source>
</reference>
<organism evidence="2 3">
    <name type="scientific">Nocardioides salarius</name>
    <dbReference type="NCBI Taxonomy" id="374513"/>
    <lineage>
        <taxon>Bacteria</taxon>
        <taxon>Bacillati</taxon>
        <taxon>Actinomycetota</taxon>
        <taxon>Actinomycetes</taxon>
        <taxon>Propionibacteriales</taxon>
        <taxon>Nocardioidaceae</taxon>
        <taxon>Nocardioides</taxon>
    </lineage>
</organism>
<keyword evidence="3" id="KW-1185">Reference proteome</keyword>
<feature type="coiled-coil region" evidence="1">
    <location>
        <begin position="151"/>
        <end position="212"/>
    </location>
</feature>
<keyword evidence="2" id="KW-0282">Flagellum</keyword>
<keyword evidence="2" id="KW-0969">Cilium</keyword>
<gene>
    <name evidence="2" type="ORF">JOE61_001422</name>
</gene>
<keyword evidence="2" id="KW-0966">Cell projection</keyword>
<dbReference type="RefSeq" id="WP_193670732.1">
    <property type="nucleotide sequence ID" value="NZ_JACDTV010000017.1"/>
</dbReference>
<evidence type="ECO:0000313" key="2">
    <source>
        <dbReference type="EMBL" id="MBM7507608.1"/>
    </source>
</evidence>
<evidence type="ECO:0000313" key="3">
    <source>
        <dbReference type="Proteomes" id="UP000732378"/>
    </source>
</evidence>
<accession>A0ABS2M8T5</accession>
<dbReference type="EMBL" id="JAFBBZ010000001">
    <property type="protein sequence ID" value="MBM7507608.1"/>
    <property type="molecule type" value="Genomic_DNA"/>
</dbReference>
<evidence type="ECO:0000256" key="1">
    <source>
        <dbReference type="SAM" id="Coils"/>
    </source>
</evidence>
<comment type="caution">
    <text evidence="2">The sequence shown here is derived from an EMBL/GenBank/DDBJ whole genome shotgun (WGS) entry which is preliminary data.</text>
</comment>
<dbReference type="Pfam" id="PF11855">
    <property type="entry name" value="DUF3375"/>
    <property type="match status" value="1"/>
</dbReference>